<keyword evidence="4" id="KW-0653">Protein transport</keyword>
<dbReference type="GO" id="GO:0005643">
    <property type="term" value="C:nuclear pore"/>
    <property type="evidence" value="ECO:0007669"/>
    <property type="project" value="UniProtKB-SubCell"/>
</dbReference>
<dbReference type="FunCoup" id="A0A0C3KCN7">
    <property type="interactions" value="1055"/>
</dbReference>
<reference evidence="6" key="2">
    <citation type="submission" date="2015-01" db="EMBL/GenBank/DDBJ databases">
        <title>Evolutionary Origins and Diversification of the Mycorrhizal Mutualists.</title>
        <authorList>
            <consortium name="DOE Joint Genome Institute"/>
            <consortium name="Mycorrhizal Genomics Consortium"/>
            <person name="Kohler A."/>
            <person name="Kuo A."/>
            <person name="Nagy L.G."/>
            <person name="Floudas D."/>
            <person name="Copeland A."/>
            <person name="Barry K.W."/>
            <person name="Cichocki N."/>
            <person name="Veneault-Fourrey C."/>
            <person name="LaButti K."/>
            <person name="Lindquist E.A."/>
            <person name="Lipzen A."/>
            <person name="Lundell T."/>
            <person name="Morin E."/>
            <person name="Murat C."/>
            <person name="Riley R."/>
            <person name="Ohm R."/>
            <person name="Sun H."/>
            <person name="Tunlid A."/>
            <person name="Henrissat B."/>
            <person name="Grigoriev I.V."/>
            <person name="Hibbett D.S."/>
            <person name="Martin F."/>
        </authorList>
    </citation>
    <scope>NUCLEOTIDE SEQUENCE [LARGE SCALE GENOMIC DNA]</scope>
    <source>
        <strain evidence="6">Marx 270</strain>
    </source>
</reference>
<dbReference type="Proteomes" id="UP000054217">
    <property type="component" value="Unassembled WGS sequence"/>
</dbReference>
<accession>A0A0C3KCN7</accession>
<dbReference type="OrthoDB" id="1918363at2759"/>
<dbReference type="PANTHER" id="PTHR11225:SF4">
    <property type="entry name" value="NUCLEAR PORE COMPLEX PROTEIN NUP93"/>
    <property type="match status" value="1"/>
</dbReference>
<keyword evidence="4" id="KW-0813">Transport</keyword>
<sequence>MSSDLSSLLNSSRALNAHLSRPDLPTVNLSLDQIEAQSRRLVSRQPAAATDADRANYLLAQAHVDAPALASSIAHLNTSTTFSPLQPLQDTDVAGYLRHAHEQNLISTIEEGRRETQEAFYNLLEERSRKDWEAKKRRVFEELGGRSLVATTAGADGKALAEMKKSFHSRANLSASTGPSLTLQMQSKMMAYDRTVCELNAARLRGTSCPIIHLLMQAAANLNLDPSSMQMVLNCQILIKITGEPPALPPVEHAGAHILNAPLFERKFARAYLGDPESREAASLRAQIAQGGREALEDQFWGIIERGIQARAVEARLGGDPSVANKIRAFLGVKYYKNGQWEDHIEIVAGQPLWAKLFYLVRTGHAQEALDEAVRCQAAIEHREPGFVSHFRSWIESPDRRLSKSHRDYLQSVYNAHMLHAATTDPFKLALYKLMGRLEPSRRSALHVTATIEDWLWFQLAMVDEEEEGGLRGLMEVLLSYGEHHFETAKKGVWASVLLMCGQFERAVAVLWEHPETEVEAIHLAIALAYHGLLRVPPRAETSDLSPLTISPVHPPALSLSTLIWRYVRQFVKMDAKEALQYVYCVCLAADQGNGVGSETLESAWELVRRIIVLAHSGPAWDELVGGFRPDGTKFNGIVEQGAPLLHLQNITQYNNQILIRAARECEENDRIPEAIKLYNLAGDYATVIACLAQALGNTLSLPMAENEKGKIVEKTAIEILKHYERMNRAVGKDREAAVRLLRVREAINAKNAGRPDVALEIMESTDLIPLDGDVAKITRRAEEFKDLHDALQRNLQVYLPLTMDCLAALHQSIKASSAVTEATRQMSLTTLRKKSRPLMVFAGILKYRMSPDVYSYLARLDVEISL</sequence>
<comment type="similarity">
    <text evidence="2 4">Belongs to the nucleoporin interacting component (NIC) family.</text>
</comment>
<dbReference type="PANTHER" id="PTHR11225">
    <property type="entry name" value="NUCLEAR PORE COMPLEX PROTEIN NUP93 NUCLEOPORIN NUP93 DEAD EYE PROTEIN"/>
    <property type="match status" value="1"/>
</dbReference>
<dbReference type="InParanoid" id="A0A0C3KCN7"/>
<dbReference type="AlphaFoldDB" id="A0A0C3KCN7"/>
<dbReference type="STRING" id="870435.A0A0C3KCN7"/>
<evidence type="ECO:0000256" key="1">
    <source>
        <dbReference type="ARBA" id="ARBA00004259"/>
    </source>
</evidence>
<dbReference type="GO" id="GO:0017056">
    <property type="term" value="F:structural constituent of nuclear pore"/>
    <property type="evidence" value="ECO:0007669"/>
    <property type="project" value="InterPro"/>
</dbReference>
<dbReference type="EMBL" id="KN831960">
    <property type="protein sequence ID" value="KIO07352.1"/>
    <property type="molecule type" value="Genomic_DNA"/>
</dbReference>
<protein>
    <recommendedName>
        <fullName evidence="4">Nuclear pore protein</fullName>
    </recommendedName>
</protein>
<proteinExistence type="inferred from homology"/>
<dbReference type="Pfam" id="PF04097">
    <property type="entry name" value="Nic96"/>
    <property type="match status" value="1"/>
</dbReference>
<organism evidence="5 6">
    <name type="scientific">Pisolithus tinctorius Marx 270</name>
    <dbReference type="NCBI Taxonomy" id="870435"/>
    <lineage>
        <taxon>Eukaryota</taxon>
        <taxon>Fungi</taxon>
        <taxon>Dikarya</taxon>
        <taxon>Basidiomycota</taxon>
        <taxon>Agaricomycotina</taxon>
        <taxon>Agaricomycetes</taxon>
        <taxon>Agaricomycetidae</taxon>
        <taxon>Boletales</taxon>
        <taxon>Sclerodermatineae</taxon>
        <taxon>Pisolithaceae</taxon>
        <taxon>Pisolithus</taxon>
    </lineage>
</organism>
<keyword evidence="3 4" id="KW-0539">Nucleus</keyword>
<dbReference type="InterPro" id="IPR007231">
    <property type="entry name" value="Nucleoporin_int_Nup93/Nic96"/>
</dbReference>
<dbReference type="HOGENOM" id="CLU_011846_0_0_1"/>
<dbReference type="GO" id="GO:0016973">
    <property type="term" value="P:poly(A)+ mRNA export from nucleus"/>
    <property type="evidence" value="ECO:0007669"/>
    <property type="project" value="TreeGrafter"/>
</dbReference>
<gene>
    <name evidence="5" type="ORF">M404DRAFT_998111</name>
</gene>
<evidence type="ECO:0000256" key="4">
    <source>
        <dbReference type="RuleBase" id="RU364035"/>
    </source>
</evidence>
<keyword evidence="6" id="KW-1185">Reference proteome</keyword>
<keyword evidence="4" id="KW-0811">Translocation</keyword>
<comment type="subcellular location">
    <subcellularLocation>
        <location evidence="1">Nucleus envelope</location>
    </subcellularLocation>
    <subcellularLocation>
        <location evidence="4">Nucleus</location>
        <location evidence="4">Nuclear pore complex</location>
    </subcellularLocation>
</comment>
<name>A0A0C3KCN7_PISTI</name>
<keyword evidence="4" id="KW-0906">Nuclear pore complex</keyword>
<keyword evidence="4" id="KW-0509">mRNA transport</keyword>
<evidence type="ECO:0000313" key="6">
    <source>
        <dbReference type="Proteomes" id="UP000054217"/>
    </source>
</evidence>
<evidence type="ECO:0000256" key="3">
    <source>
        <dbReference type="ARBA" id="ARBA00023242"/>
    </source>
</evidence>
<keyword evidence="4" id="KW-0472">Membrane</keyword>
<reference evidence="5 6" key="1">
    <citation type="submission" date="2014-04" db="EMBL/GenBank/DDBJ databases">
        <authorList>
            <consortium name="DOE Joint Genome Institute"/>
            <person name="Kuo A."/>
            <person name="Kohler A."/>
            <person name="Costa M.D."/>
            <person name="Nagy L.G."/>
            <person name="Floudas D."/>
            <person name="Copeland A."/>
            <person name="Barry K.W."/>
            <person name="Cichocki N."/>
            <person name="Veneault-Fourrey C."/>
            <person name="LaButti K."/>
            <person name="Lindquist E.A."/>
            <person name="Lipzen A."/>
            <person name="Lundell T."/>
            <person name="Morin E."/>
            <person name="Murat C."/>
            <person name="Sun H."/>
            <person name="Tunlid A."/>
            <person name="Henrissat B."/>
            <person name="Grigoriev I.V."/>
            <person name="Hibbett D.S."/>
            <person name="Martin F."/>
            <person name="Nordberg H.P."/>
            <person name="Cantor M.N."/>
            <person name="Hua S.X."/>
        </authorList>
    </citation>
    <scope>NUCLEOTIDE SEQUENCE [LARGE SCALE GENOMIC DNA]</scope>
    <source>
        <strain evidence="5 6">Marx 270</strain>
    </source>
</reference>
<dbReference type="GO" id="GO:0006606">
    <property type="term" value="P:protein import into nucleus"/>
    <property type="evidence" value="ECO:0007669"/>
    <property type="project" value="TreeGrafter"/>
</dbReference>
<evidence type="ECO:0000313" key="5">
    <source>
        <dbReference type="EMBL" id="KIO07352.1"/>
    </source>
</evidence>
<evidence type="ECO:0000256" key="2">
    <source>
        <dbReference type="ARBA" id="ARBA00010186"/>
    </source>
</evidence>